<keyword evidence="5" id="KW-0998">Cell outer membrane</keyword>
<dbReference type="Gene3D" id="1.25.40.390">
    <property type="match status" value="1"/>
</dbReference>
<evidence type="ECO:0000256" key="2">
    <source>
        <dbReference type="ARBA" id="ARBA00006275"/>
    </source>
</evidence>
<comment type="caution">
    <text evidence="8">The sequence shown here is derived from an EMBL/GenBank/DDBJ whole genome shotgun (WGS) entry which is preliminary data.</text>
</comment>
<dbReference type="InterPro" id="IPR011990">
    <property type="entry name" value="TPR-like_helical_dom_sf"/>
</dbReference>
<comment type="subcellular location">
    <subcellularLocation>
        <location evidence="1">Cell outer membrane</location>
    </subcellularLocation>
</comment>
<evidence type="ECO:0000256" key="5">
    <source>
        <dbReference type="ARBA" id="ARBA00023237"/>
    </source>
</evidence>
<feature type="domain" description="SusD-like N-terminal" evidence="7">
    <location>
        <begin position="29"/>
        <end position="240"/>
    </location>
</feature>
<dbReference type="EMBL" id="SOML01000010">
    <property type="protein sequence ID" value="TFD94700.1"/>
    <property type="molecule type" value="Genomic_DNA"/>
</dbReference>
<reference evidence="8 9" key="1">
    <citation type="submission" date="2019-03" db="EMBL/GenBank/DDBJ databases">
        <title>San Antonio Military Medical Center submission to MRSN (WRAIR), pending publication.</title>
        <authorList>
            <person name="Blyth D.M."/>
            <person name="Mccarthy S.L."/>
            <person name="Schall S.E."/>
            <person name="Stam J.A."/>
            <person name="Ong A.C."/>
            <person name="Mcgann P.T."/>
        </authorList>
    </citation>
    <scope>NUCLEOTIDE SEQUENCE [LARGE SCALE GENOMIC DNA]</scope>
    <source>
        <strain evidence="8 9">MRSN571793</strain>
    </source>
</reference>
<comment type="similarity">
    <text evidence="2">Belongs to the SusD family.</text>
</comment>
<feature type="domain" description="RagB/SusD" evidence="6">
    <location>
        <begin position="323"/>
        <end position="593"/>
    </location>
</feature>
<name>A0A4Y8KZ60_9BACT</name>
<keyword evidence="4" id="KW-0472">Membrane</keyword>
<dbReference type="Proteomes" id="UP000297861">
    <property type="component" value="Unassembled WGS sequence"/>
</dbReference>
<dbReference type="SUPFAM" id="SSF48452">
    <property type="entry name" value="TPR-like"/>
    <property type="match status" value="1"/>
</dbReference>
<keyword evidence="3" id="KW-0732">Signal</keyword>
<dbReference type="Pfam" id="PF14322">
    <property type="entry name" value="SusD-like_3"/>
    <property type="match status" value="1"/>
</dbReference>
<dbReference type="InterPro" id="IPR033985">
    <property type="entry name" value="SusD-like_N"/>
</dbReference>
<evidence type="ECO:0000256" key="4">
    <source>
        <dbReference type="ARBA" id="ARBA00023136"/>
    </source>
</evidence>
<dbReference type="RefSeq" id="WP_026625690.1">
    <property type="nucleotide sequence ID" value="NZ_JAWZLG010000086.1"/>
</dbReference>
<organism evidence="8 9">
    <name type="scientific">Dysgonomonas capnocytophagoides</name>
    <dbReference type="NCBI Taxonomy" id="45254"/>
    <lineage>
        <taxon>Bacteria</taxon>
        <taxon>Pseudomonadati</taxon>
        <taxon>Bacteroidota</taxon>
        <taxon>Bacteroidia</taxon>
        <taxon>Bacteroidales</taxon>
        <taxon>Dysgonomonadaceae</taxon>
        <taxon>Dysgonomonas</taxon>
    </lineage>
</organism>
<dbReference type="PROSITE" id="PS51257">
    <property type="entry name" value="PROKAR_LIPOPROTEIN"/>
    <property type="match status" value="1"/>
</dbReference>
<evidence type="ECO:0000259" key="6">
    <source>
        <dbReference type="Pfam" id="PF07980"/>
    </source>
</evidence>
<evidence type="ECO:0000313" key="9">
    <source>
        <dbReference type="Proteomes" id="UP000297861"/>
    </source>
</evidence>
<evidence type="ECO:0000313" key="8">
    <source>
        <dbReference type="EMBL" id="TFD94700.1"/>
    </source>
</evidence>
<gene>
    <name evidence="8" type="ORF">E2605_15155</name>
</gene>
<evidence type="ECO:0000256" key="3">
    <source>
        <dbReference type="ARBA" id="ARBA00022729"/>
    </source>
</evidence>
<dbReference type="OrthoDB" id="691231at2"/>
<accession>A0A4Y8KZ60</accession>
<proteinExistence type="inferred from homology"/>
<evidence type="ECO:0000256" key="1">
    <source>
        <dbReference type="ARBA" id="ARBA00004442"/>
    </source>
</evidence>
<dbReference type="Pfam" id="PF07980">
    <property type="entry name" value="SusD_RagB"/>
    <property type="match status" value="1"/>
</dbReference>
<keyword evidence="9" id="KW-1185">Reference proteome</keyword>
<dbReference type="AlphaFoldDB" id="A0A4Y8KZ60"/>
<dbReference type="STRING" id="1121485.GCA_000426485_01695"/>
<dbReference type="GO" id="GO:0009279">
    <property type="term" value="C:cell outer membrane"/>
    <property type="evidence" value="ECO:0007669"/>
    <property type="project" value="UniProtKB-SubCell"/>
</dbReference>
<dbReference type="InterPro" id="IPR012944">
    <property type="entry name" value="SusD_RagB_dom"/>
</dbReference>
<sequence>MKKTFIYILSVLSITCITMSSCEDAFGGFLDKQPSNELTEEEVFSDWNLMVEFHYDTYNFLRHGACRINNSWLDAATDLAETSYSTGGVRSSFNIGNYYGSAGAAELTGTWEHYYRGIRKCNMIISRIDSVPKEPALSDSKYKEDKLNYTSEARFLRAFFYWELFLRYGPIPIVTEVLDPDGDLLSNYTTRPTVKEYVVDFVLKELKECEPGLLSYTNAWNSSQAGRIGQPMARALYSRIMLYMASPRYSTDSGITWQEAADAAKGFIDDYGSNFSLFTATDGSGNTLGNEAYTNALLRTAYSGNNKEVIFYRNDVVVGWSSIQNDTPVGEGGNGGLCPSQNLVDMYDMADGSSPFSQYDATGSPVYGSGTSTPVVNTASGYSDAKPWANRDPRLSASVLYNGVAWGNGTINVVLGQRDNPTGNTNATPTGYYVRKYIPETILSAEHSQTAYRLWTFIRYAEILLNYAEALNEAQGPNATVYGLLDQVRLRAGITGSVANRNDLTSSKDNMRNFIHKERTIEFAFEEHRAWDVRRWNVAVEALARPIYGVNVSSDGTITRKIAQSRVFDEKMYLYPIPEGEVWKTGIENNPGW</sequence>
<protein>
    <submittedName>
        <fullName evidence="8">RagB/SusD family nutrient uptake outer membrane protein</fullName>
    </submittedName>
</protein>
<evidence type="ECO:0000259" key="7">
    <source>
        <dbReference type="Pfam" id="PF14322"/>
    </source>
</evidence>